<dbReference type="AlphaFoldDB" id="A0A176WIQ7"/>
<feature type="region of interest" description="Disordered" evidence="1">
    <location>
        <begin position="19"/>
        <end position="42"/>
    </location>
</feature>
<dbReference type="EMBL" id="LVLJ01000705">
    <property type="protein sequence ID" value="OAE32919.1"/>
    <property type="molecule type" value="Genomic_DNA"/>
</dbReference>
<name>A0A176WIQ7_MARPO</name>
<comment type="caution">
    <text evidence="2">The sequence shown here is derived from an EMBL/GenBank/DDBJ whole genome shotgun (WGS) entry which is preliminary data.</text>
</comment>
<evidence type="ECO:0000313" key="3">
    <source>
        <dbReference type="Proteomes" id="UP000077202"/>
    </source>
</evidence>
<reference evidence="2" key="1">
    <citation type="submission" date="2016-03" db="EMBL/GenBank/DDBJ databases">
        <title>Mechanisms controlling the formation of the plant cell surface in tip-growing cells are functionally conserved among land plants.</title>
        <authorList>
            <person name="Honkanen S."/>
            <person name="Jones V.A."/>
            <person name="Morieri G."/>
            <person name="Champion C."/>
            <person name="Hetherington A.J."/>
            <person name="Kelly S."/>
            <person name="Saint-Marcoux D."/>
            <person name="Proust H."/>
            <person name="Prescott H."/>
            <person name="Dolan L."/>
        </authorList>
    </citation>
    <scope>NUCLEOTIDE SEQUENCE [LARGE SCALE GENOMIC DNA]</scope>
    <source>
        <tissue evidence="2">Whole gametophyte</tissue>
    </source>
</reference>
<organism evidence="2 3">
    <name type="scientific">Marchantia polymorpha subsp. ruderalis</name>
    <dbReference type="NCBI Taxonomy" id="1480154"/>
    <lineage>
        <taxon>Eukaryota</taxon>
        <taxon>Viridiplantae</taxon>
        <taxon>Streptophyta</taxon>
        <taxon>Embryophyta</taxon>
        <taxon>Marchantiophyta</taxon>
        <taxon>Marchantiopsida</taxon>
        <taxon>Marchantiidae</taxon>
        <taxon>Marchantiales</taxon>
        <taxon>Marchantiaceae</taxon>
        <taxon>Marchantia</taxon>
    </lineage>
</organism>
<sequence length="189" mass="20440">MGLASTQTRWMVKTSPPAFLRNSAMGRSGTGGARQPPAIGSPRPGLGMGLWKAYGIDFLAFGVTARVTDPERVFCPAERFLEEHSVESEPGSSSYYSKSFPKKQKKQKKEKEKKKYSSVTVSSSECAERVEEWARFPNIRSSESRRIESSVASQLQSEASAIASAIASAGAGHEVAGLVPRRDARGLSP</sequence>
<proteinExistence type="predicted"/>
<accession>A0A176WIQ7</accession>
<feature type="region of interest" description="Disordered" evidence="1">
    <location>
        <begin position="84"/>
        <end position="118"/>
    </location>
</feature>
<evidence type="ECO:0000313" key="2">
    <source>
        <dbReference type="EMBL" id="OAE32919.1"/>
    </source>
</evidence>
<gene>
    <name evidence="2" type="ORF">AXG93_399s1280</name>
</gene>
<protein>
    <submittedName>
        <fullName evidence="2">Uncharacterized protein</fullName>
    </submittedName>
</protein>
<feature type="compositionally biased region" description="Low complexity" evidence="1">
    <location>
        <begin position="88"/>
        <end position="99"/>
    </location>
</feature>
<evidence type="ECO:0000256" key="1">
    <source>
        <dbReference type="SAM" id="MobiDB-lite"/>
    </source>
</evidence>
<keyword evidence="3" id="KW-1185">Reference proteome</keyword>
<dbReference type="Proteomes" id="UP000077202">
    <property type="component" value="Unassembled WGS sequence"/>
</dbReference>